<accession>A0A1C0B838</accession>
<organism evidence="11 12">
    <name type="scientific">Aliarcobacter thereius</name>
    <dbReference type="NCBI Taxonomy" id="544718"/>
    <lineage>
        <taxon>Bacteria</taxon>
        <taxon>Pseudomonadati</taxon>
        <taxon>Campylobacterota</taxon>
        <taxon>Epsilonproteobacteria</taxon>
        <taxon>Campylobacterales</taxon>
        <taxon>Arcobacteraceae</taxon>
        <taxon>Aliarcobacter</taxon>
    </lineage>
</organism>
<protein>
    <submittedName>
        <fullName evidence="11">Multifunctional CCA protein</fullName>
    </submittedName>
</protein>
<dbReference type="GO" id="GO:0016779">
    <property type="term" value="F:nucleotidyltransferase activity"/>
    <property type="evidence" value="ECO:0007669"/>
    <property type="project" value="UniProtKB-KW"/>
</dbReference>
<evidence type="ECO:0000256" key="7">
    <source>
        <dbReference type="ARBA" id="ARBA00022842"/>
    </source>
</evidence>
<evidence type="ECO:0000256" key="6">
    <source>
        <dbReference type="ARBA" id="ARBA00022741"/>
    </source>
</evidence>
<evidence type="ECO:0000256" key="5">
    <source>
        <dbReference type="ARBA" id="ARBA00022723"/>
    </source>
</evidence>
<dbReference type="InterPro" id="IPR002646">
    <property type="entry name" value="PolA_pol_head_dom"/>
</dbReference>
<reference evidence="12" key="1">
    <citation type="submission" date="2015-05" db="EMBL/GenBank/DDBJ databases">
        <authorList>
            <person name="Rovetto F."/>
            <person name="Cocolin L."/>
            <person name="Illeghems K."/>
            <person name="Van Nieuwerburgh F."/>
            <person name="Houf K."/>
        </authorList>
    </citation>
    <scope>NUCLEOTIDE SEQUENCE [LARGE SCALE GENOMIC DNA]</scope>
    <source>
        <strain evidence="12">DU22</strain>
    </source>
</reference>
<comment type="similarity">
    <text evidence="8">Belongs to the tRNA nucleotidyltransferase/poly(A) polymerase family.</text>
</comment>
<dbReference type="RefSeq" id="WP_066185774.1">
    <property type="nucleotide sequence ID" value="NZ_LCUJ01000002.1"/>
</dbReference>
<evidence type="ECO:0000259" key="10">
    <source>
        <dbReference type="Pfam" id="PF12627"/>
    </source>
</evidence>
<evidence type="ECO:0000256" key="8">
    <source>
        <dbReference type="RuleBase" id="RU003953"/>
    </source>
</evidence>
<comment type="caution">
    <text evidence="11">The sequence shown here is derived from an EMBL/GenBank/DDBJ whole genome shotgun (WGS) entry which is preliminary data.</text>
</comment>
<dbReference type="Pfam" id="PF01743">
    <property type="entry name" value="PolyA_pol"/>
    <property type="match status" value="1"/>
</dbReference>
<evidence type="ECO:0000256" key="2">
    <source>
        <dbReference type="ARBA" id="ARBA00022679"/>
    </source>
</evidence>
<evidence type="ECO:0000256" key="1">
    <source>
        <dbReference type="ARBA" id="ARBA00001946"/>
    </source>
</evidence>
<comment type="cofactor">
    <cofactor evidence="1">
        <name>Mg(2+)</name>
        <dbReference type="ChEBI" id="CHEBI:18420"/>
    </cofactor>
</comment>
<dbReference type="InterPro" id="IPR043519">
    <property type="entry name" value="NT_sf"/>
</dbReference>
<keyword evidence="2 8" id="KW-0808">Transferase</keyword>
<dbReference type="GO" id="GO:0008033">
    <property type="term" value="P:tRNA processing"/>
    <property type="evidence" value="ECO:0007669"/>
    <property type="project" value="UniProtKB-KW"/>
</dbReference>
<evidence type="ECO:0000259" key="9">
    <source>
        <dbReference type="Pfam" id="PF01743"/>
    </source>
</evidence>
<dbReference type="CDD" id="cd05398">
    <property type="entry name" value="NT_ClassII-CCAase"/>
    <property type="match status" value="1"/>
</dbReference>
<keyword evidence="8" id="KW-0694">RNA-binding</keyword>
<dbReference type="PANTHER" id="PTHR46173">
    <property type="entry name" value="CCA TRNA NUCLEOTIDYLTRANSFERASE 1, MITOCHONDRIAL"/>
    <property type="match status" value="1"/>
</dbReference>
<dbReference type="STRING" id="544718.AAX25_00288"/>
<dbReference type="InterPro" id="IPR032828">
    <property type="entry name" value="PolyA_RNA-bd"/>
</dbReference>
<evidence type="ECO:0000256" key="4">
    <source>
        <dbReference type="ARBA" id="ARBA00022695"/>
    </source>
</evidence>
<sequence>MFIKITKIEIPKVLENIFNDLNNIKAKPIIVGGSVRDSFLNKKIKDYDIEVFNISSIENLIKILSKYQEPKLVGKSFGVLKLNFDDLEFDFSLPRIESKIGQYHRDFDIVLDSTLSYKEASKRRDFTINSIGYDYFKNQFLDPYNGIEDLKNRKIKYIDNKTFVEDSLRVFRAVQFASRFNFKIDNNTKELCKNIVKNKELEYLSSERVFEELKKLFLKSKKPSIGLKLLDDLEIFDISFKKSYKAIDKLIRILENKDIKDEKRVLAIVFALLLKKQNKEKKDNFISKVINDKSLIKHINLLIENELRNDIKYLKRLSLKVNIEELIFIYFAKNKNKKRLKNILKKLKKNNILNKPMEILVLGKDLVDAGFIAGIEFKRLLEEALSLQINKNLSKIQILEDLRSYDN</sequence>
<evidence type="ECO:0000256" key="3">
    <source>
        <dbReference type="ARBA" id="ARBA00022694"/>
    </source>
</evidence>
<dbReference type="PATRIC" id="fig|544718.51.peg.778"/>
<dbReference type="GO" id="GO:0000166">
    <property type="term" value="F:nucleotide binding"/>
    <property type="evidence" value="ECO:0007669"/>
    <property type="project" value="UniProtKB-KW"/>
</dbReference>
<name>A0A1C0B838_9BACT</name>
<dbReference type="Gene3D" id="3.30.460.10">
    <property type="entry name" value="Beta Polymerase, domain 2"/>
    <property type="match status" value="1"/>
</dbReference>
<feature type="domain" description="Poly A polymerase head" evidence="9">
    <location>
        <begin position="30"/>
        <end position="155"/>
    </location>
</feature>
<dbReference type="GO" id="GO:0046872">
    <property type="term" value="F:metal ion binding"/>
    <property type="evidence" value="ECO:0007669"/>
    <property type="project" value="UniProtKB-KW"/>
</dbReference>
<proteinExistence type="inferred from homology"/>
<dbReference type="SUPFAM" id="SSF81891">
    <property type="entry name" value="Poly A polymerase C-terminal region-like"/>
    <property type="match status" value="1"/>
</dbReference>
<dbReference type="InterPro" id="IPR050264">
    <property type="entry name" value="Bact_CCA-adding_enz_type3_sf"/>
</dbReference>
<dbReference type="EMBL" id="LCUJ01000002">
    <property type="protein sequence ID" value="OCL99747.1"/>
    <property type="molecule type" value="Genomic_DNA"/>
</dbReference>
<keyword evidence="4" id="KW-0548">Nucleotidyltransferase</keyword>
<keyword evidence="7" id="KW-0460">Magnesium</keyword>
<dbReference type="GO" id="GO:0000049">
    <property type="term" value="F:tRNA binding"/>
    <property type="evidence" value="ECO:0007669"/>
    <property type="project" value="TreeGrafter"/>
</dbReference>
<keyword evidence="6" id="KW-0547">Nucleotide-binding</keyword>
<keyword evidence="5" id="KW-0479">Metal-binding</keyword>
<evidence type="ECO:0000313" key="11">
    <source>
        <dbReference type="EMBL" id="OCL99747.1"/>
    </source>
</evidence>
<gene>
    <name evidence="11" type="primary">cca</name>
    <name evidence="11" type="ORF">AAX29_00797</name>
</gene>
<dbReference type="PANTHER" id="PTHR46173:SF1">
    <property type="entry name" value="CCA TRNA NUCLEOTIDYLTRANSFERASE 1, MITOCHONDRIAL"/>
    <property type="match status" value="1"/>
</dbReference>
<dbReference type="SUPFAM" id="SSF81301">
    <property type="entry name" value="Nucleotidyltransferase"/>
    <property type="match status" value="1"/>
</dbReference>
<feature type="domain" description="tRNA nucleotidyltransferase/poly(A) polymerase RNA and SrmB- binding" evidence="10">
    <location>
        <begin position="181"/>
        <end position="241"/>
    </location>
</feature>
<keyword evidence="3" id="KW-0819">tRNA processing</keyword>
<dbReference type="AlphaFoldDB" id="A0A1C0B838"/>
<dbReference type="Gene3D" id="1.10.3090.10">
    <property type="entry name" value="cca-adding enzyme, domain 2"/>
    <property type="match status" value="1"/>
</dbReference>
<dbReference type="OrthoDB" id="9805698at2"/>
<dbReference type="Proteomes" id="UP000093281">
    <property type="component" value="Unassembled WGS sequence"/>
</dbReference>
<evidence type="ECO:0000313" key="12">
    <source>
        <dbReference type="Proteomes" id="UP000093281"/>
    </source>
</evidence>
<dbReference type="Pfam" id="PF12627">
    <property type="entry name" value="PolyA_pol_RNAbd"/>
    <property type="match status" value="1"/>
</dbReference>